<dbReference type="GeneID" id="19114603"/>
<evidence type="ECO:0000313" key="3">
    <source>
        <dbReference type="Proteomes" id="UP000011761"/>
    </source>
</evidence>
<keyword evidence="3" id="KW-1185">Reference proteome</keyword>
<organism evidence="2 3">
    <name type="scientific">Baudoinia panamericana (strain UAMH 10762)</name>
    <name type="common">Angels' share fungus</name>
    <name type="synonym">Baudoinia compniacensis (strain UAMH 10762)</name>
    <dbReference type="NCBI Taxonomy" id="717646"/>
    <lineage>
        <taxon>Eukaryota</taxon>
        <taxon>Fungi</taxon>
        <taxon>Dikarya</taxon>
        <taxon>Ascomycota</taxon>
        <taxon>Pezizomycotina</taxon>
        <taxon>Dothideomycetes</taxon>
        <taxon>Dothideomycetidae</taxon>
        <taxon>Mycosphaerellales</taxon>
        <taxon>Teratosphaeriaceae</taxon>
        <taxon>Baudoinia</taxon>
    </lineage>
</organism>
<dbReference type="Proteomes" id="UP000011761">
    <property type="component" value="Unassembled WGS sequence"/>
</dbReference>
<sequence length="439" mass="44411">MFIVRSSLTTLTMLLITLLLSLMTVSFANASPLGKLEQRSAASTCTAAAVQLVDAVLSLFPTPAHSICSQILSRTAPATSTISSTTVVRASTTLSGSTTVTVTSGESTATTTVTTTVTSTATSVDTILTTETDLTSATVTTVDTTTTVSSGTTTTTQTITGIYKRTLEARATASNIGQAFPGAPAALSSVLLNLASTACNCYLGPVVTPLTTLLHTTTTTTQINDISSTSVTVPSDTTTLVSSVTSTAVIDTTISTTVTATTTTTASVTATSVVTQTVLQTTTTAQATVTATCASAAPTFAVQVIGGAYNGEYLYSAPFVNQNADLASASGSITPQSVYTLTGTVLSEYNGDTLTEPAGLAFGYVEFRTIDASAAGGEVPAVCSIANNQLTCVAGSANQFGICNISGPVLVLTRSGYYPSGYGCTNVVLSVIPLCISPS</sequence>
<dbReference type="HOGENOM" id="CLU_624002_0_0_1"/>
<keyword evidence="1" id="KW-0732">Signal</keyword>
<evidence type="ECO:0000256" key="1">
    <source>
        <dbReference type="SAM" id="SignalP"/>
    </source>
</evidence>
<feature type="chain" id="PRO_5004021799" evidence="1">
    <location>
        <begin position="31"/>
        <end position="439"/>
    </location>
</feature>
<accession>M2MX93</accession>
<name>M2MX93_BAUPA</name>
<dbReference type="RefSeq" id="XP_007676369.1">
    <property type="nucleotide sequence ID" value="XM_007678179.1"/>
</dbReference>
<dbReference type="AlphaFoldDB" id="M2MX93"/>
<dbReference type="OrthoDB" id="5425235at2759"/>
<dbReference type="KEGG" id="bcom:BAUCODRAFT_465319"/>
<reference evidence="2 3" key="1">
    <citation type="journal article" date="2012" name="PLoS Pathog.">
        <title>Diverse lifestyles and strategies of plant pathogenesis encoded in the genomes of eighteen Dothideomycetes fungi.</title>
        <authorList>
            <person name="Ohm R.A."/>
            <person name="Feau N."/>
            <person name="Henrissat B."/>
            <person name="Schoch C.L."/>
            <person name="Horwitz B.A."/>
            <person name="Barry K.W."/>
            <person name="Condon B.J."/>
            <person name="Copeland A.C."/>
            <person name="Dhillon B."/>
            <person name="Glaser F."/>
            <person name="Hesse C.N."/>
            <person name="Kosti I."/>
            <person name="LaButti K."/>
            <person name="Lindquist E.A."/>
            <person name="Lucas S."/>
            <person name="Salamov A.A."/>
            <person name="Bradshaw R.E."/>
            <person name="Ciuffetti L."/>
            <person name="Hamelin R.C."/>
            <person name="Kema G.H.J."/>
            <person name="Lawrence C."/>
            <person name="Scott J.A."/>
            <person name="Spatafora J.W."/>
            <person name="Turgeon B.G."/>
            <person name="de Wit P.J.G.M."/>
            <person name="Zhong S."/>
            <person name="Goodwin S.B."/>
            <person name="Grigoriev I.V."/>
        </authorList>
    </citation>
    <scope>NUCLEOTIDE SEQUENCE [LARGE SCALE GENOMIC DNA]</scope>
    <source>
        <strain evidence="2 3">UAMH 10762</strain>
    </source>
</reference>
<feature type="signal peptide" evidence="1">
    <location>
        <begin position="1"/>
        <end position="30"/>
    </location>
</feature>
<dbReference type="EMBL" id="KB445555">
    <property type="protein sequence ID" value="EMC96173.1"/>
    <property type="molecule type" value="Genomic_DNA"/>
</dbReference>
<gene>
    <name evidence="2" type="ORF">BAUCODRAFT_465319</name>
</gene>
<dbReference type="STRING" id="717646.M2MX93"/>
<protein>
    <submittedName>
        <fullName evidence="2">Uncharacterized protein</fullName>
    </submittedName>
</protein>
<evidence type="ECO:0000313" key="2">
    <source>
        <dbReference type="EMBL" id="EMC96173.1"/>
    </source>
</evidence>
<dbReference type="eggNOG" id="ENOG502T12Q">
    <property type="taxonomic scope" value="Eukaryota"/>
</dbReference>
<proteinExistence type="predicted"/>